<dbReference type="EMBL" id="BLLK01000047">
    <property type="protein sequence ID" value="GFH54433.1"/>
    <property type="molecule type" value="Genomic_DNA"/>
</dbReference>
<protein>
    <submittedName>
        <fullName evidence="3">Uncharacterized protein</fullName>
    </submittedName>
</protein>
<feature type="region of interest" description="Disordered" evidence="1">
    <location>
        <begin position="320"/>
        <end position="344"/>
    </location>
</feature>
<feature type="signal peptide" evidence="2">
    <location>
        <begin position="1"/>
        <end position="16"/>
    </location>
</feature>
<evidence type="ECO:0000256" key="1">
    <source>
        <dbReference type="SAM" id="MobiDB-lite"/>
    </source>
</evidence>
<evidence type="ECO:0000256" key="2">
    <source>
        <dbReference type="SAM" id="SignalP"/>
    </source>
</evidence>
<dbReference type="AlphaFoldDB" id="A0AAD3CYL8"/>
<gene>
    <name evidence="3" type="ORF">CTEN210_10909</name>
</gene>
<reference evidence="3 4" key="1">
    <citation type="journal article" date="2021" name="Sci. Rep.">
        <title>The genome of the diatom Chaetoceros tenuissimus carries an ancient integrated fragment of an extant virus.</title>
        <authorList>
            <person name="Hongo Y."/>
            <person name="Kimura K."/>
            <person name="Takaki Y."/>
            <person name="Yoshida Y."/>
            <person name="Baba S."/>
            <person name="Kobayashi G."/>
            <person name="Nagasaki K."/>
            <person name="Hano T."/>
            <person name="Tomaru Y."/>
        </authorList>
    </citation>
    <scope>NUCLEOTIDE SEQUENCE [LARGE SCALE GENOMIC DNA]</scope>
    <source>
        <strain evidence="3 4">NIES-3715</strain>
    </source>
</reference>
<keyword evidence="4" id="KW-1185">Reference proteome</keyword>
<name>A0AAD3CYL8_9STRA</name>
<evidence type="ECO:0000313" key="4">
    <source>
        <dbReference type="Proteomes" id="UP001054902"/>
    </source>
</evidence>
<evidence type="ECO:0000313" key="3">
    <source>
        <dbReference type="EMBL" id="GFH54433.1"/>
    </source>
</evidence>
<sequence length="512" mass="56481">MRFILSTTLLIVAANAFTIQKVGRRMNDSLSSAGFSTPKISIGFSKYNHVEKSSKLYQTPSLPSFQELQKQKSDALRSISEYHDGVWMNDEGAISFDSSGGSKMRSSPFKTSSSTRLGLSADAGEALKMVETMEWGEGMIFGRSSVLGNLADVDSVDGSYSLHSIIERESGDDVVDTVSSCALPQSISGIDPCCISTVIESCLIATETERVRCFMLYGKSTMSISTSNDGDEDSMEEQRLLRIVITHERKETDGNDDFKSIIDDAVGNAENRMDKLASAMSGEDLGKNIKHPINMMSLSMGPWLGDVIIRDKSFNSLLPKSKKDGAAKKGFGTAKKQTPPKKMSHESGFGEWVLGVQKIAMTFKYDFDCNCRQIFDYGKSMGVYVEGFPQQSTGVIYDEGMSRRIKPEDRSMYIDFDNGAYCGFSHGSVFIKAPRFLTSQRQGSALPMLTEFAIFQKPEPESGEELDESKVDDICCSRITRLYNDDGSLKQGCTSFFVLKPMVTEIDDDITP</sequence>
<comment type="caution">
    <text evidence="3">The sequence shown here is derived from an EMBL/GenBank/DDBJ whole genome shotgun (WGS) entry which is preliminary data.</text>
</comment>
<feature type="chain" id="PRO_5042090621" evidence="2">
    <location>
        <begin position="17"/>
        <end position="512"/>
    </location>
</feature>
<keyword evidence="2" id="KW-0732">Signal</keyword>
<proteinExistence type="predicted"/>
<organism evidence="3 4">
    <name type="scientific">Chaetoceros tenuissimus</name>
    <dbReference type="NCBI Taxonomy" id="426638"/>
    <lineage>
        <taxon>Eukaryota</taxon>
        <taxon>Sar</taxon>
        <taxon>Stramenopiles</taxon>
        <taxon>Ochrophyta</taxon>
        <taxon>Bacillariophyta</taxon>
        <taxon>Coscinodiscophyceae</taxon>
        <taxon>Chaetocerotophycidae</taxon>
        <taxon>Chaetocerotales</taxon>
        <taxon>Chaetocerotaceae</taxon>
        <taxon>Chaetoceros</taxon>
    </lineage>
</organism>
<dbReference type="Proteomes" id="UP001054902">
    <property type="component" value="Unassembled WGS sequence"/>
</dbReference>
<accession>A0AAD3CYL8</accession>